<feature type="transmembrane region" description="Helical" evidence="6">
    <location>
        <begin position="315"/>
        <end position="333"/>
    </location>
</feature>
<dbReference type="OrthoDB" id="28755at2759"/>
<dbReference type="PANTHER" id="PTHR19432">
    <property type="entry name" value="SUGAR TRANSPORTER"/>
    <property type="match status" value="1"/>
</dbReference>
<evidence type="ECO:0000256" key="2">
    <source>
        <dbReference type="ARBA" id="ARBA00022448"/>
    </source>
</evidence>
<evidence type="ECO:0000256" key="5">
    <source>
        <dbReference type="ARBA" id="ARBA00023136"/>
    </source>
</evidence>
<dbReference type="GO" id="GO:0005886">
    <property type="term" value="C:plasma membrane"/>
    <property type="evidence" value="ECO:0007669"/>
    <property type="project" value="TreeGrafter"/>
</dbReference>
<keyword evidence="8" id="KW-1185">Reference proteome</keyword>
<dbReference type="GO" id="GO:0008506">
    <property type="term" value="F:sucrose:proton symporter activity"/>
    <property type="evidence" value="ECO:0007669"/>
    <property type="project" value="TreeGrafter"/>
</dbReference>
<dbReference type="AlphaFoldDB" id="A0A9P4Q241"/>
<evidence type="ECO:0000256" key="1">
    <source>
        <dbReference type="ARBA" id="ARBA00004141"/>
    </source>
</evidence>
<feature type="transmembrane region" description="Helical" evidence="6">
    <location>
        <begin position="517"/>
        <end position="535"/>
    </location>
</feature>
<feature type="transmembrane region" description="Helical" evidence="6">
    <location>
        <begin position="466"/>
        <end position="493"/>
    </location>
</feature>
<dbReference type="SUPFAM" id="SSF103473">
    <property type="entry name" value="MFS general substrate transporter"/>
    <property type="match status" value="1"/>
</dbReference>
<feature type="transmembrane region" description="Helical" evidence="6">
    <location>
        <begin position="392"/>
        <end position="414"/>
    </location>
</feature>
<sequence>MAATTAAWAGKATVRGSSESMRMILLTFSLIGLQFCWGTEMTYGTPYLLSLGMPKSQLSWVWVAGPLSGLIMQPIIGNISDRSTSKYGRRRPFMVAGTIMVVACMLLLAWTSEVVGMFVQDKETRKSVTIALAVLDIYVLDFVINIVQSCCRSIIVDTLPTEKQQQGSAWASRMIGIGHLMCQGIGSVDLHNVLGDTLGDTQFKKLCVIASVAMILAVGVTCRSVQERVIVTEGKMTSSSILPDFSQIAKVTREMPPRMQAICWIQFWCWIGWFPFLFYSSTWVGEIYMRHDLPPGTKHSDDIVSEIGRVGSNTMIIYGMISFVGSLILPAIVKSPDDEDRPSFTPRPHKLLEPVLKDMDGWKPTLLTAWTAGALLFAASMVWAPFVKSVRFATVLVAFCGLPWAVSSWAPFAFMGIEINRLGTSIPMTNSRKPSVDESNGLAKGSYLAQDHTSEPSKGSGELAGLYLAILNFYTAGPQFIGSGISIIVFTLLEPGQSPELAKDTKSSEHNSKDGPSAIGVCLFIGAVSATMAAWKTRDLRRLQN</sequence>
<protein>
    <submittedName>
        <fullName evidence="7">MFS general substrate transporter</fullName>
    </submittedName>
</protein>
<evidence type="ECO:0000256" key="3">
    <source>
        <dbReference type="ARBA" id="ARBA00022692"/>
    </source>
</evidence>
<dbReference type="Proteomes" id="UP000799441">
    <property type="component" value="Unassembled WGS sequence"/>
</dbReference>
<gene>
    <name evidence="7" type="ORF">K431DRAFT_253547</name>
</gene>
<name>A0A9P4Q241_9PEZI</name>
<feature type="transmembrane region" description="Helical" evidence="6">
    <location>
        <begin position="92"/>
        <end position="110"/>
    </location>
</feature>
<feature type="transmembrane region" description="Helical" evidence="6">
    <location>
        <begin position="366"/>
        <end position="386"/>
    </location>
</feature>
<dbReference type="InterPro" id="IPR036259">
    <property type="entry name" value="MFS_trans_sf"/>
</dbReference>
<evidence type="ECO:0000256" key="6">
    <source>
        <dbReference type="SAM" id="Phobius"/>
    </source>
</evidence>
<dbReference type="PANTHER" id="PTHR19432:SF76">
    <property type="entry name" value="TRANSPORTER, PUTATIVE (EUROFUNG)-RELATED"/>
    <property type="match status" value="1"/>
</dbReference>
<proteinExistence type="predicted"/>
<organism evidence="7 8">
    <name type="scientific">Polychaeton citri CBS 116435</name>
    <dbReference type="NCBI Taxonomy" id="1314669"/>
    <lineage>
        <taxon>Eukaryota</taxon>
        <taxon>Fungi</taxon>
        <taxon>Dikarya</taxon>
        <taxon>Ascomycota</taxon>
        <taxon>Pezizomycotina</taxon>
        <taxon>Dothideomycetes</taxon>
        <taxon>Dothideomycetidae</taxon>
        <taxon>Capnodiales</taxon>
        <taxon>Capnodiaceae</taxon>
        <taxon>Polychaeton</taxon>
    </lineage>
</organism>
<feature type="transmembrane region" description="Helical" evidence="6">
    <location>
        <begin position="130"/>
        <end position="147"/>
    </location>
</feature>
<feature type="transmembrane region" description="Helical" evidence="6">
    <location>
        <begin position="60"/>
        <end position="80"/>
    </location>
</feature>
<evidence type="ECO:0000256" key="4">
    <source>
        <dbReference type="ARBA" id="ARBA00022989"/>
    </source>
</evidence>
<accession>A0A9P4Q241</accession>
<reference evidence="7" key="1">
    <citation type="journal article" date="2020" name="Stud. Mycol.">
        <title>101 Dothideomycetes genomes: a test case for predicting lifestyles and emergence of pathogens.</title>
        <authorList>
            <person name="Haridas S."/>
            <person name="Albert R."/>
            <person name="Binder M."/>
            <person name="Bloem J."/>
            <person name="Labutti K."/>
            <person name="Salamov A."/>
            <person name="Andreopoulos B."/>
            <person name="Baker S."/>
            <person name="Barry K."/>
            <person name="Bills G."/>
            <person name="Bluhm B."/>
            <person name="Cannon C."/>
            <person name="Castanera R."/>
            <person name="Culley D."/>
            <person name="Daum C."/>
            <person name="Ezra D."/>
            <person name="Gonzalez J."/>
            <person name="Henrissat B."/>
            <person name="Kuo A."/>
            <person name="Liang C."/>
            <person name="Lipzen A."/>
            <person name="Lutzoni F."/>
            <person name="Magnuson J."/>
            <person name="Mondo S."/>
            <person name="Nolan M."/>
            <person name="Ohm R."/>
            <person name="Pangilinan J."/>
            <person name="Park H.-J."/>
            <person name="Ramirez L."/>
            <person name="Alfaro M."/>
            <person name="Sun H."/>
            <person name="Tritt A."/>
            <person name="Yoshinaga Y."/>
            <person name="Zwiers L.-H."/>
            <person name="Turgeon B."/>
            <person name="Goodwin S."/>
            <person name="Spatafora J."/>
            <person name="Crous P."/>
            <person name="Grigoriev I."/>
        </authorList>
    </citation>
    <scope>NUCLEOTIDE SEQUENCE</scope>
    <source>
        <strain evidence="7">CBS 116435</strain>
    </source>
</reference>
<dbReference type="Pfam" id="PF07690">
    <property type="entry name" value="MFS_1"/>
    <property type="match status" value="1"/>
</dbReference>
<feature type="transmembrane region" description="Helical" evidence="6">
    <location>
        <begin position="21"/>
        <end position="40"/>
    </location>
</feature>
<keyword evidence="2" id="KW-0813">Transport</keyword>
<comment type="subcellular location">
    <subcellularLocation>
        <location evidence="1">Membrane</location>
        <topology evidence="1">Multi-pass membrane protein</topology>
    </subcellularLocation>
</comment>
<comment type="caution">
    <text evidence="7">The sequence shown here is derived from an EMBL/GenBank/DDBJ whole genome shotgun (WGS) entry which is preliminary data.</text>
</comment>
<evidence type="ECO:0000313" key="8">
    <source>
        <dbReference type="Proteomes" id="UP000799441"/>
    </source>
</evidence>
<dbReference type="Gene3D" id="1.20.1250.20">
    <property type="entry name" value="MFS general substrate transporter like domains"/>
    <property type="match status" value="1"/>
</dbReference>
<keyword evidence="3 6" id="KW-0812">Transmembrane</keyword>
<keyword evidence="4 6" id="KW-1133">Transmembrane helix</keyword>
<feature type="transmembrane region" description="Helical" evidence="6">
    <location>
        <begin position="261"/>
        <end position="279"/>
    </location>
</feature>
<dbReference type="InterPro" id="IPR011701">
    <property type="entry name" value="MFS"/>
</dbReference>
<evidence type="ECO:0000313" key="7">
    <source>
        <dbReference type="EMBL" id="KAF2718359.1"/>
    </source>
</evidence>
<dbReference type="EMBL" id="MU003826">
    <property type="protein sequence ID" value="KAF2718359.1"/>
    <property type="molecule type" value="Genomic_DNA"/>
</dbReference>
<keyword evidence="5 6" id="KW-0472">Membrane</keyword>